<evidence type="ECO:0000313" key="2">
    <source>
        <dbReference type="EMBL" id="MPC77680.1"/>
    </source>
</evidence>
<name>A0A5B7HZ52_PORTR</name>
<dbReference type="Proteomes" id="UP000324222">
    <property type="component" value="Unassembled WGS sequence"/>
</dbReference>
<reference evidence="2 3" key="1">
    <citation type="submission" date="2019-05" db="EMBL/GenBank/DDBJ databases">
        <title>Another draft genome of Portunus trituberculatus and its Hox gene families provides insights of decapod evolution.</title>
        <authorList>
            <person name="Jeong J.-H."/>
            <person name="Song I."/>
            <person name="Kim S."/>
            <person name="Choi T."/>
            <person name="Kim D."/>
            <person name="Ryu S."/>
            <person name="Kim W."/>
        </authorList>
    </citation>
    <scope>NUCLEOTIDE SEQUENCE [LARGE SCALE GENOMIC DNA]</scope>
    <source>
        <tissue evidence="2">Muscle</tissue>
    </source>
</reference>
<dbReference type="EMBL" id="VSRR010046472">
    <property type="protein sequence ID" value="MPC77680.1"/>
    <property type="molecule type" value="Genomic_DNA"/>
</dbReference>
<feature type="compositionally biased region" description="Basic residues" evidence="1">
    <location>
        <begin position="1"/>
        <end position="14"/>
    </location>
</feature>
<feature type="region of interest" description="Disordered" evidence="1">
    <location>
        <begin position="1"/>
        <end position="52"/>
    </location>
</feature>
<keyword evidence="3" id="KW-1185">Reference proteome</keyword>
<comment type="caution">
    <text evidence="2">The sequence shown here is derived from an EMBL/GenBank/DDBJ whole genome shotgun (WGS) entry which is preliminary data.</text>
</comment>
<accession>A0A5B7HZ52</accession>
<proteinExistence type="predicted"/>
<sequence>MSTLLHRQKIHRQRKGGDDRDGGGGGGGGGERGGGNLGLVHQVAFRQPHERK</sequence>
<evidence type="ECO:0000256" key="1">
    <source>
        <dbReference type="SAM" id="MobiDB-lite"/>
    </source>
</evidence>
<feature type="compositionally biased region" description="Gly residues" evidence="1">
    <location>
        <begin position="23"/>
        <end position="37"/>
    </location>
</feature>
<organism evidence="2 3">
    <name type="scientific">Portunus trituberculatus</name>
    <name type="common">Swimming crab</name>
    <name type="synonym">Neptunus trituberculatus</name>
    <dbReference type="NCBI Taxonomy" id="210409"/>
    <lineage>
        <taxon>Eukaryota</taxon>
        <taxon>Metazoa</taxon>
        <taxon>Ecdysozoa</taxon>
        <taxon>Arthropoda</taxon>
        <taxon>Crustacea</taxon>
        <taxon>Multicrustacea</taxon>
        <taxon>Malacostraca</taxon>
        <taxon>Eumalacostraca</taxon>
        <taxon>Eucarida</taxon>
        <taxon>Decapoda</taxon>
        <taxon>Pleocyemata</taxon>
        <taxon>Brachyura</taxon>
        <taxon>Eubrachyura</taxon>
        <taxon>Portunoidea</taxon>
        <taxon>Portunidae</taxon>
        <taxon>Portuninae</taxon>
        <taxon>Portunus</taxon>
    </lineage>
</organism>
<dbReference type="AlphaFoldDB" id="A0A5B7HZ52"/>
<gene>
    <name evidence="2" type="ORF">E2C01_072138</name>
</gene>
<protein>
    <submittedName>
        <fullName evidence="2">Uncharacterized protein</fullName>
    </submittedName>
</protein>
<evidence type="ECO:0000313" key="3">
    <source>
        <dbReference type="Proteomes" id="UP000324222"/>
    </source>
</evidence>